<reference evidence="8 9" key="1">
    <citation type="journal article" date="2023" name="Virus Evol.">
        <title>Computational host range prediction-The good, the bad, and the ugly.</title>
        <authorList>
            <person name="Howell A.A."/>
            <person name="Versoza C.J."/>
            <person name="Pfeifer S.P."/>
        </authorList>
    </citation>
    <scope>NUCLEOTIDE SEQUENCE [LARGE SCALE GENOMIC DNA]</scope>
    <source>
        <strain evidence="8 9">1610/1b</strain>
    </source>
</reference>
<evidence type="ECO:0000256" key="1">
    <source>
        <dbReference type="ARBA" id="ARBA00001974"/>
    </source>
</evidence>
<dbReference type="PANTHER" id="PTHR43098">
    <property type="entry name" value="L-ORNITHINE N(5)-MONOOXYGENASE-RELATED"/>
    <property type="match status" value="1"/>
</dbReference>
<keyword evidence="4" id="KW-0274">FAD</keyword>
<dbReference type="Pfam" id="PF00743">
    <property type="entry name" value="FMO-like"/>
    <property type="match status" value="1"/>
</dbReference>
<evidence type="ECO:0000313" key="8">
    <source>
        <dbReference type="EMBL" id="WYY05772.1"/>
    </source>
</evidence>
<comment type="cofactor">
    <cofactor evidence="1">
        <name>FAD</name>
        <dbReference type="ChEBI" id="CHEBI:57692"/>
    </cofactor>
</comment>
<name>A0ABZ2TWH4_9ACTN</name>
<dbReference type="GO" id="GO:0016491">
    <property type="term" value="F:oxidoreductase activity"/>
    <property type="evidence" value="ECO:0007669"/>
    <property type="project" value="UniProtKB-KW"/>
</dbReference>
<dbReference type="InterPro" id="IPR036188">
    <property type="entry name" value="FAD/NAD-bd_sf"/>
</dbReference>
<dbReference type="InterPro" id="IPR020946">
    <property type="entry name" value="Flavin_mOase-like"/>
</dbReference>
<evidence type="ECO:0000256" key="7">
    <source>
        <dbReference type="ARBA" id="ARBA00023033"/>
    </source>
</evidence>
<evidence type="ECO:0000256" key="3">
    <source>
        <dbReference type="ARBA" id="ARBA00022630"/>
    </source>
</evidence>
<keyword evidence="7" id="KW-0503">Monooxygenase</keyword>
<accession>A0ABZ2TWH4</accession>
<gene>
    <name evidence="8" type="ORF">RVF87_11825</name>
</gene>
<dbReference type="Proteomes" id="UP001479933">
    <property type="component" value="Chromosome"/>
</dbReference>
<keyword evidence="9" id="KW-1185">Reference proteome</keyword>
<evidence type="ECO:0000256" key="2">
    <source>
        <dbReference type="ARBA" id="ARBA00010139"/>
    </source>
</evidence>
<comment type="similarity">
    <text evidence="2">Belongs to the FAD-binding monooxygenase family.</text>
</comment>
<evidence type="ECO:0000256" key="6">
    <source>
        <dbReference type="ARBA" id="ARBA00023002"/>
    </source>
</evidence>
<evidence type="ECO:0000313" key="9">
    <source>
        <dbReference type="Proteomes" id="UP001479933"/>
    </source>
</evidence>
<proteinExistence type="inferred from homology"/>
<keyword evidence="3" id="KW-0285">Flavoprotein</keyword>
<keyword evidence="5" id="KW-0521">NADP</keyword>
<dbReference type="EMBL" id="CP136137">
    <property type="protein sequence ID" value="WYY05772.1"/>
    <property type="molecule type" value="Genomic_DNA"/>
</dbReference>
<dbReference type="RefSeq" id="WP_066164656.1">
    <property type="nucleotide sequence ID" value="NZ_CP136137.1"/>
</dbReference>
<dbReference type="Gene3D" id="3.50.50.60">
    <property type="entry name" value="FAD/NAD(P)-binding domain"/>
    <property type="match status" value="2"/>
</dbReference>
<dbReference type="EC" id="1.14.13.-" evidence="8"/>
<organism evidence="8 9">
    <name type="scientific">Gordonia hydrophobica</name>
    <dbReference type="NCBI Taxonomy" id="40516"/>
    <lineage>
        <taxon>Bacteria</taxon>
        <taxon>Bacillati</taxon>
        <taxon>Actinomycetota</taxon>
        <taxon>Actinomycetes</taxon>
        <taxon>Mycobacteriales</taxon>
        <taxon>Gordoniaceae</taxon>
        <taxon>Gordonia</taxon>
    </lineage>
</organism>
<dbReference type="SUPFAM" id="SSF51905">
    <property type="entry name" value="FAD/NAD(P)-binding domain"/>
    <property type="match status" value="2"/>
</dbReference>
<protein>
    <submittedName>
        <fullName evidence="8">NAD(P)/FAD-dependent oxidoreductase</fullName>
        <ecNumber evidence="8">1.14.13.-</ecNumber>
    </submittedName>
</protein>
<evidence type="ECO:0000256" key="4">
    <source>
        <dbReference type="ARBA" id="ARBA00022827"/>
    </source>
</evidence>
<keyword evidence="6 8" id="KW-0560">Oxidoreductase</keyword>
<dbReference type="InterPro" id="IPR050775">
    <property type="entry name" value="FAD-binding_Monooxygenases"/>
</dbReference>
<evidence type="ECO:0000256" key="5">
    <source>
        <dbReference type="ARBA" id="ARBA00022857"/>
    </source>
</evidence>
<dbReference type="PANTHER" id="PTHR43098:SF3">
    <property type="entry name" value="L-ORNITHINE N(5)-MONOOXYGENASE-RELATED"/>
    <property type="match status" value="1"/>
</dbReference>
<sequence>MSATPSHTDYDVLVVGAGFSGLYLLHRLRSEGHRVRVVERAPEVGGTWYWNRYPGARCDVESVDYSYSWDEDLQQEWDWTEKYPAQHDILAYLTHVADRFDLRKDIDFETTLTGAEWDESTSVWTATASDGRRYRARFLLMAVGCLSVPKDIDLPGFDAFTGRVLRTYDWPEGEDLAGHRVGVVGTGSTGAQVIPALAKTVADLTVVQRTPNFVIPTRNRPLNDGELDEIKADYPDRRVRNRTHPAGVFRDDNPKTTFEVDDAEREATFQERWDGGGINFLGSFADLMFDQAANDAVAEFVHAKIDETVDDPTTADALKPMSYPLGAKRPVVATDYYETYNRDNVRLVDVKTTPLDTFTPTGFRLADGTEYQVDTMVLATGFDAFTGAFTTVDIRGTGGRRLSDIWNQDGAKTHLGLGAAGFPNMIIVAGVGSPSVLANMITAIEQHVEWISRLLDTMRSEGYTTIEAQEDAQEAWVQTVEEVAGMTLWPNGDSGSWYRGANIDGKVQIFMPYAAGVVEYGAAIDKSAANGYEGFILS</sequence>